<organism evidence="2">
    <name type="scientific">Homo sapiens</name>
    <name type="common">Human</name>
    <dbReference type="NCBI Taxonomy" id="9606"/>
    <lineage>
        <taxon>Eukaryota</taxon>
        <taxon>Metazoa</taxon>
        <taxon>Chordata</taxon>
        <taxon>Craniata</taxon>
        <taxon>Vertebrata</taxon>
        <taxon>Euteleostomi</taxon>
        <taxon>Mammalia</taxon>
        <taxon>Eutheria</taxon>
        <taxon>Euarchontoglires</taxon>
        <taxon>Primates</taxon>
        <taxon>Haplorrhini</taxon>
        <taxon>Catarrhini</taxon>
        <taxon>Hominidae</taxon>
        <taxon>Homo</taxon>
    </lineage>
</organism>
<dbReference type="OrthoDB" id="7237699at2759"/>
<gene>
    <name evidence="2" type="primary">CBL</name>
</gene>
<evidence type="ECO:0000256" key="1">
    <source>
        <dbReference type="SAM" id="SignalP"/>
    </source>
</evidence>
<dbReference type="ChiTaRS" id="CBL">
    <property type="organism name" value="human"/>
</dbReference>
<name>L0R4V5_HUMAN</name>
<proteinExistence type="predicted"/>
<sequence length="51" mass="5625">MGHGLAMASLTEAKQLMGCSLLCVMVLVCLVDKWEEKYCCYTIIGMFDTSS</sequence>
<protein>
    <submittedName>
        <fullName evidence="2">Alternative protein CBL</fullName>
    </submittedName>
</protein>
<feature type="signal peptide" evidence="1">
    <location>
        <begin position="1"/>
        <end position="31"/>
    </location>
</feature>
<reference evidence="2" key="1">
    <citation type="submission" date="2012-10" db="EMBL/GenBank/DDBJ databases">
        <title>Direct identification of alternative open reading frame translation products in human.</title>
        <authorList>
            <person name="Vanderperre B."/>
            <person name="Lucier J.-F."/>
            <person name="Motard J."/>
            <person name="Tremblay G."/>
            <person name="Vanderperre S."/>
            <person name="Wisztorski M."/>
            <person name="Salzet M."/>
            <person name="Boisvert F.-M."/>
            <person name="Roucou X."/>
        </authorList>
    </citation>
    <scope>NUCLEOTIDE SEQUENCE</scope>
</reference>
<evidence type="ECO:0000313" key="2">
    <source>
        <dbReference type="EMBL" id="CCO13698.1"/>
    </source>
</evidence>
<keyword evidence="1" id="KW-0732">Signal</keyword>
<feature type="chain" id="PRO_5003947591" evidence="1">
    <location>
        <begin position="32"/>
        <end position="51"/>
    </location>
</feature>
<dbReference type="AlphaFoldDB" id="L0R4V5"/>
<dbReference type="EMBL" id="HF547987">
    <property type="protein sequence ID" value="CCO13698.1"/>
    <property type="molecule type" value="Genomic_DNA"/>
</dbReference>
<accession>L0R4V5</accession>